<feature type="non-terminal residue" evidence="1">
    <location>
        <position position="1"/>
    </location>
</feature>
<reference evidence="1" key="1">
    <citation type="journal article" date="2015" name="Nature">
        <title>Complex archaea that bridge the gap between prokaryotes and eukaryotes.</title>
        <authorList>
            <person name="Spang A."/>
            <person name="Saw J.H."/>
            <person name="Jorgensen S.L."/>
            <person name="Zaremba-Niedzwiedzka K."/>
            <person name="Martijn J."/>
            <person name="Lind A.E."/>
            <person name="van Eijk R."/>
            <person name="Schleper C."/>
            <person name="Guy L."/>
            <person name="Ettema T.J."/>
        </authorList>
    </citation>
    <scope>NUCLEOTIDE SEQUENCE</scope>
</reference>
<name>A0A0F9D8D0_9ZZZZ</name>
<dbReference type="AlphaFoldDB" id="A0A0F9D8D0"/>
<organism evidence="1">
    <name type="scientific">marine sediment metagenome</name>
    <dbReference type="NCBI Taxonomy" id="412755"/>
    <lineage>
        <taxon>unclassified sequences</taxon>
        <taxon>metagenomes</taxon>
        <taxon>ecological metagenomes</taxon>
    </lineage>
</organism>
<evidence type="ECO:0000313" key="1">
    <source>
        <dbReference type="EMBL" id="KKL08358.1"/>
    </source>
</evidence>
<comment type="caution">
    <text evidence="1">The sequence shown here is derived from an EMBL/GenBank/DDBJ whole genome shotgun (WGS) entry which is preliminary data.</text>
</comment>
<proteinExistence type="predicted"/>
<gene>
    <name evidence="1" type="ORF">LCGC14_2576640</name>
</gene>
<protein>
    <submittedName>
        <fullName evidence="1">Uncharacterized protein</fullName>
    </submittedName>
</protein>
<dbReference type="EMBL" id="LAZR01042907">
    <property type="protein sequence ID" value="KKL08358.1"/>
    <property type="molecule type" value="Genomic_DNA"/>
</dbReference>
<sequence length="24" mass="2865">KKFSFEIRNNGSQFYNIRPYVGAE</sequence>
<accession>A0A0F9D8D0</accession>